<name>A0A644XC79_9ZZZZ</name>
<gene>
    <name evidence="1" type="ORF">SDC9_59718</name>
</gene>
<organism evidence="1">
    <name type="scientific">bioreactor metagenome</name>
    <dbReference type="NCBI Taxonomy" id="1076179"/>
    <lineage>
        <taxon>unclassified sequences</taxon>
        <taxon>metagenomes</taxon>
        <taxon>ecological metagenomes</taxon>
    </lineage>
</organism>
<proteinExistence type="predicted"/>
<protein>
    <recommendedName>
        <fullName evidence="2">Lipoprotein</fullName>
    </recommendedName>
</protein>
<comment type="caution">
    <text evidence="1">The sequence shown here is derived from an EMBL/GenBank/DDBJ whole genome shotgun (WGS) entry which is preliminary data.</text>
</comment>
<reference evidence="1" key="1">
    <citation type="submission" date="2019-08" db="EMBL/GenBank/DDBJ databases">
        <authorList>
            <person name="Kucharzyk K."/>
            <person name="Murdoch R.W."/>
            <person name="Higgins S."/>
            <person name="Loffler F."/>
        </authorList>
    </citation>
    <scope>NUCLEOTIDE SEQUENCE</scope>
</reference>
<sequence>MKKILTKALVVLLLGSSLTIVGCNSTQSASTSGKVAEEKQSSFTEKEVQKAVDGIYKALINKNSDEYINYINGASLQHLGSSGEEIKKTIDTYLKSNDVKEYKILSTEDFNENTKIINTRYVEISKEGTKLEHEDMLFLQKNSQNKVEIIYNGAISSEKFPVTETPEGQYKFALEKTMGLFDGIGAMITIENKTDYKVSLGYGKIFGNVIITTEDGETYTLPFDEVKLYAPNTNDKISSFTYETTDKISKVEIQGVFELNENGTPKEGSPKTYVIFES</sequence>
<accession>A0A644XC79</accession>
<evidence type="ECO:0008006" key="2">
    <source>
        <dbReference type="Google" id="ProtNLM"/>
    </source>
</evidence>
<evidence type="ECO:0000313" key="1">
    <source>
        <dbReference type="EMBL" id="MPM13361.1"/>
    </source>
</evidence>
<dbReference type="PROSITE" id="PS51257">
    <property type="entry name" value="PROKAR_LIPOPROTEIN"/>
    <property type="match status" value="1"/>
</dbReference>
<dbReference type="AlphaFoldDB" id="A0A644XC79"/>
<dbReference type="EMBL" id="VSSQ01002109">
    <property type="protein sequence ID" value="MPM13361.1"/>
    <property type="molecule type" value="Genomic_DNA"/>
</dbReference>